<dbReference type="GO" id="GO:0046976">
    <property type="term" value="F:histone H3K27 methyltransferase activity"/>
    <property type="evidence" value="ECO:0007669"/>
    <property type="project" value="TreeGrafter"/>
</dbReference>
<evidence type="ECO:0000313" key="4">
    <source>
        <dbReference type="Proteomes" id="UP000237347"/>
    </source>
</evidence>
<dbReference type="AlphaFoldDB" id="A0AAW0J645"/>
<dbReference type="InterPro" id="IPR001214">
    <property type="entry name" value="SET_dom"/>
</dbReference>
<protein>
    <submittedName>
        <fullName evidence="3">Histone-lysine n-methyltransferase ez3</fullName>
    </submittedName>
</protein>
<dbReference type="PROSITE" id="PS50280">
    <property type="entry name" value="SET"/>
    <property type="match status" value="1"/>
</dbReference>
<feature type="region of interest" description="Disordered" evidence="1">
    <location>
        <begin position="308"/>
        <end position="335"/>
    </location>
</feature>
<dbReference type="SMART" id="SM00317">
    <property type="entry name" value="SET"/>
    <property type="match status" value="1"/>
</dbReference>
<dbReference type="EMBL" id="PKMF04000679">
    <property type="protein sequence ID" value="KAK7822100.1"/>
    <property type="molecule type" value="Genomic_DNA"/>
</dbReference>
<dbReference type="Pfam" id="PF00856">
    <property type="entry name" value="SET"/>
    <property type="match status" value="1"/>
</dbReference>
<feature type="compositionally biased region" description="Basic and acidic residues" evidence="1">
    <location>
        <begin position="312"/>
        <end position="322"/>
    </location>
</feature>
<proteinExistence type="predicted"/>
<dbReference type="PANTHER" id="PTHR45747:SF14">
    <property type="entry name" value="HISTONE-LYSINE N-METHYLTRANSFERASE EZA1"/>
    <property type="match status" value="1"/>
</dbReference>
<dbReference type="CDD" id="cd10519">
    <property type="entry name" value="SET_EZH"/>
    <property type="match status" value="1"/>
</dbReference>
<keyword evidence="4" id="KW-1185">Reference proteome</keyword>
<feature type="domain" description="SET" evidence="2">
    <location>
        <begin position="175"/>
        <end position="301"/>
    </location>
</feature>
<dbReference type="SUPFAM" id="SSF82199">
    <property type="entry name" value="SET domain"/>
    <property type="match status" value="1"/>
</dbReference>
<organism evidence="3 4">
    <name type="scientific">Quercus suber</name>
    <name type="common">Cork oak</name>
    <dbReference type="NCBI Taxonomy" id="58331"/>
    <lineage>
        <taxon>Eukaryota</taxon>
        <taxon>Viridiplantae</taxon>
        <taxon>Streptophyta</taxon>
        <taxon>Embryophyta</taxon>
        <taxon>Tracheophyta</taxon>
        <taxon>Spermatophyta</taxon>
        <taxon>Magnoliopsida</taxon>
        <taxon>eudicotyledons</taxon>
        <taxon>Gunneridae</taxon>
        <taxon>Pentapetalae</taxon>
        <taxon>rosids</taxon>
        <taxon>fabids</taxon>
        <taxon>Fagales</taxon>
        <taxon>Fagaceae</taxon>
        <taxon>Quercus</taxon>
    </lineage>
</organism>
<dbReference type="Proteomes" id="UP000237347">
    <property type="component" value="Unassembled WGS sequence"/>
</dbReference>
<dbReference type="InterPro" id="IPR046341">
    <property type="entry name" value="SET_dom_sf"/>
</dbReference>
<dbReference type="GO" id="GO:0005634">
    <property type="term" value="C:nucleus"/>
    <property type="evidence" value="ECO:0007669"/>
    <property type="project" value="TreeGrafter"/>
</dbReference>
<accession>A0AAW0J645</accession>
<comment type="caution">
    <text evidence="3">The sequence shown here is derived from an EMBL/GenBank/DDBJ whole genome shotgun (WGS) entry which is preliminary data.</text>
</comment>
<reference evidence="3 4" key="1">
    <citation type="journal article" date="2018" name="Sci. Data">
        <title>The draft genome sequence of cork oak.</title>
        <authorList>
            <person name="Ramos A.M."/>
            <person name="Usie A."/>
            <person name="Barbosa P."/>
            <person name="Barros P.M."/>
            <person name="Capote T."/>
            <person name="Chaves I."/>
            <person name="Simoes F."/>
            <person name="Abreu I."/>
            <person name="Carrasquinho I."/>
            <person name="Faro C."/>
            <person name="Guimaraes J.B."/>
            <person name="Mendonca D."/>
            <person name="Nobrega F."/>
            <person name="Rodrigues L."/>
            <person name="Saibo N.J.M."/>
            <person name="Varela M.C."/>
            <person name="Egas C."/>
            <person name="Matos J."/>
            <person name="Miguel C.M."/>
            <person name="Oliveira M.M."/>
            <person name="Ricardo C.P."/>
            <person name="Goncalves S."/>
        </authorList>
    </citation>
    <scope>NUCLEOTIDE SEQUENCE [LARGE SCALE GENOMIC DNA]</scope>
    <source>
        <strain evidence="4">cv. HL8</strain>
    </source>
</reference>
<dbReference type="GO" id="GO:0031507">
    <property type="term" value="P:heterochromatin formation"/>
    <property type="evidence" value="ECO:0007669"/>
    <property type="project" value="TreeGrafter"/>
</dbReference>
<name>A0AAW0J645_QUESU</name>
<evidence type="ECO:0000259" key="2">
    <source>
        <dbReference type="PROSITE" id="PS50280"/>
    </source>
</evidence>
<evidence type="ECO:0000313" key="3">
    <source>
        <dbReference type="EMBL" id="KAK7822100.1"/>
    </source>
</evidence>
<feature type="non-terminal residue" evidence="3">
    <location>
        <position position="1"/>
    </location>
</feature>
<dbReference type="PANTHER" id="PTHR45747">
    <property type="entry name" value="HISTONE-LYSINE N-METHYLTRANSFERASE E(Z)"/>
    <property type="match status" value="1"/>
</dbReference>
<sequence length="335" mass="37018">TQIFQQGRGCFVEGARHGSLNILGNLLATHQFGKELPMEKTSLVSNIPHVDASLCVESNALVYIMELAVKNIVGAQRAAKIGSGDVTVQRVSAEVGNAHALLLDANVTQMFAEIAGLGNEFHIFNVDTTLMWDWPFSIKHCELGLCLCGDGSLGEPAKRGDGQCGNMRLLLRQQQRILLAKSDVAGWGAFLKNAVNKNDYLGEYTGELISHREADKRGKIYDRANSSFLFDLNDQASDLYCLVSLQFVLDAYRKGDKLKFANHSSNPNCYAKVMLVAGDHRVGIFAKEHIEASEELFYDYRYGPDQAPAWARKPEGSKRDESSVSQGRAKKYQSH</sequence>
<gene>
    <name evidence="3" type="primary">EZ3</name>
    <name evidence="3" type="ORF">CFP56_037017</name>
</gene>
<dbReference type="Gene3D" id="2.170.270.10">
    <property type="entry name" value="SET domain"/>
    <property type="match status" value="1"/>
</dbReference>
<dbReference type="GO" id="GO:0003682">
    <property type="term" value="F:chromatin binding"/>
    <property type="evidence" value="ECO:0007669"/>
    <property type="project" value="TreeGrafter"/>
</dbReference>
<evidence type="ECO:0000256" key="1">
    <source>
        <dbReference type="SAM" id="MobiDB-lite"/>
    </source>
</evidence>
<dbReference type="InterPro" id="IPR045318">
    <property type="entry name" value="EZH1/2-like"/>
</dbReference>